<evidence type="ECO:0000313" key="3">
    <source>
        <dbReference type="Proteomes" id="UP000011568"/>
    </source>
</evidence>
<evidence type="ECO:0000256" key="1">
    <source>
        <dbReference type="SAM" id="Phobius"/>
    </source>
</evidence>
<sequence length="165" mass="17723">MDGDASILPFKPDPRPFAALFGWIFGHVFVLLKDRMDTVGGDRETISNTEDVSNGLCTSAEALAQFEDALFEIGWILGVGLTSGRFEVWNLAAVAVFLGELLDPSASDLKSLLCRLAEYVDGDAIDKAVDGCLNKIQGAKKPEGASGLLQALLGQAAEFRQPRLH</sequence>
<dbReference type="AlphaFoldDB" id="M0M6M9"/>
<proteinExistence type="predicted"/>
<gene>
    <name evidence="2" type="ORF">C448_11996</name>
</gene>
<name>M0M6M9_HALMO</name>
<dbReference type="Proteomes" id="UP000011568">
    <property type="component" value="Unassembled WGS sequence"/>
</dbReference>
<keyword evidence="3" id="KW-1185">Reference proteome</keyword>
<keyword evidence="1" id="KW-0472">Membrane</keyword>
<comment type="caution">
    <text evidence="2">The sequence shown here is derived from an EMBL/GenBank/DDBJ whole genome shotgun (WGS) entry which is preliminary data.</text>
</comment>
<reference evidence="2 3" key="1">
    <citation type="journal article" date="2014" name="PLoS Genet.">
        <title>Phylogenetically driven sequencing of extremely halophilic archaea reveals strategies for static and dynamic osmo-response.</title>
        <authorList>
            <person name="Becker E.A."/>
            <person name="Seitzer P.M."/>
            <person name="Tritt A."/>
            <person name="Larsen D."/>
            <person name="Krusor M."/>
            <person name="Yao A.I."/>
            <person name="Wu D."/>
            <person name="Madern D."/>
            <person name="Eisen J.A."/>
            <person name="Darling A.E."/>
            <person name="Facciotti M.T."/>
        </authorList>
    </citation>
    <scope>NUCLEOTIDE SEQUENCE [LARGE SCALE GENOMIC DNA]</scope>
    <source>
        <strain evidence="2 3">DSM 1307</strain>
    </source>
</reference>
<protein>
    <submittedName>
        <fullName evidence="2">Uncharacterized protein</fullName>
    </submittedName>
</protein>
<accession>M0M6M9</accession>
<dbReference type="EMBL" id="AOMC01000140">
    <property type="protein sequence ID" value="EMA41376.1"/>
    <property type="molecule type" value="Genomic_DNA"/>
</dbReference>
<evidence type="ECO:0000313" key="2">
    <source>
        <dbReference type="EMBL" id="EMA41376.1"/>
    </source>
</evidence>
<dbReference type="eggNOG" id="ENOG502N608">
    <property type="taxonomic scope" value="Archaea"/>
</dbReference>
<keyword evidence="1" id="KW-1133">Transmembrane helix</keyword>
<keyword evidence="1" id="KW-0812">Transmembrane</keyword>
<organism evidence="2 3">
    <name type="scientific">Halococcus morrhuae DSM 1307</name>
    <dbReference type="NCBI Taxonomy" id="931277"/>
    <lineage>
        <taxon>Archaea</taxon>
        <taxon>Methanobacteriati</taxon>
        <taxon>Methanobacteriota</taxon>
        <taxon>Stenosarchaea group</taxon>
        <taxon>Halobacteria</taxon>
        <taxon>Halobacteriales</taxon>
        <taxon>Halococcaceae</taxon>
        <taxon>Halococcus</taxon>
    </lineage>
</organism>
<feature type="transmembrane region" description="Helical" evidence="1">
    <location>
        <begin position="16"/>
        <end position="32"/>
    </location>
</feature>